<dbReference type="GO" id="GO:0061024">
    <property type="term" value="P:membrane organization"/>
    <property type="evidence" value="ECO:0007669"/>
    <property type="project" value="TreeGrafter"/>
</dbReference>
<evidence type="ECO:0000256" key="3">
    <source>
        <dbReference type="ARBA" id="ARBA00022989"/>
    </source>
</evidence>
<sequence>MPNDQVEIFKPPIPKARRSIRDTNAFEEISPCKTSNSLSMKSMYKSSPEIYNIPDIQYTDDEDNYDDNDDDEDNSHKFLNTSQDSIKLDTFSTAHNSPVVTQAYRRSLNECQSFNNTNSSFLYKTQKQPTKKEFISKFSNLLLCAVLCILSLLFLCVILNTKAETHESRGVLVKEKQIHLTEINNVLDRSIQLIQSQFHNQKSNIWNDISAGIYDVVLFPAKPSIIILFGNETETLNCLAQLLGQVSGKILGSNDYLILTPEDFPNDVGQVIYRLKKPITQKKVIIIQDLLNVNTEALKAFHNFCDREKPLVENAVYIMTVVVDGYKPSQRELEFIEKQIFKRLSNYMDKDILDPLITRLTDGTIVPILPESSTNFNHVDCSFFINNKV</sequence>
<dbReference type="InterPro" id="IPR008662">
    <property type="entry name" value="TOIP1/2"/>
</dbReference>
<feature type="transmembrane region" description="Helical" evidence="5">
    <location>
        <begin position="141"/>
        <end position="160"/>
    </location>
</feature>
<evidence type="ECO:0000256" key="5">
    <source>
        <dbReference type="SAM" id="Phobius"/>
    </source>
</evidence>
<keyword evidence="7" id="KW-1185">Reference proteome</keyword>
<dbReference type="GO" id="GO:0001671">
    <property type="term" value="F:ATPase activator activity"/>
    <property type="evidence" value="ECO:0007669"/>
    <property type="project" value="InterPro"/>
</dbReference>
<evidence type="ECO:0000313" key="7">
    <source>
        <dbReference type="Proteomes" id="UP001432146"/>
    </source>
</evidence>
<accession>A0AAW0ZBB3</accession>
<comment type="caution">
    <text evidence="6">The sequence shown here is derived from an EMBL/GenBank/DDBJ whole genome shotgun (WGS) entry which is preliminary data.</text>
</comment>
<keyword evidence="3 5" id="KW-1133">Transmembrane helix</keyword>
<evidence type="ECO:0000313" key="6">
    <source>
        <dbReference type="EMBL" id="KAK9294809.1"/>
    </source>
</evidence>
<dbReference type="Gene3D" id="3.40.50.12190">
    <property type="match status" value="1"/>
</dbReference>
<dbReference type="EMBL" id="JAWNGG020000300">
    <property type="protein sequence ID" value="KAK9294809.1"/>
    <property type="molecule type" value="Genomic_DNA"/>
</dbReference>
<dbReference type="PANTHER" id="PTHR18843">
    <property type="entry name" value="TORSIN-1A-INTERACTING PROTEIN"/>
    <property type="match status" value="1"/>
</dbReference>
<evidence type="ECO:0000256" key="1">
    <source>
        <dbReference type="ARBA" id="ARBA00004370"/>
    </source>
</evidence>
<reference evidence="6 7" key="1">
    <citation type="submission" date="2024-05" db="EMBL/GenBank/DDBJ databases">
        <title>The nuclear and mitochondrial genome assemblies of Tetragonisca angustula (Apidae: Meliponini), a tiny yet remarkable pollinator in the Neotropics.</title>
        <authorList>
            <person name="Ferrari R."/>
            <person name="Ricardo P.C."/>
            <person name="Dias F.C."/>
            <person name="Araujo N.S."/>
            <person name="Soares D.O."/>
            <person name="Zhou Q.-S."/>
            <person name="Zhu C.-D."/>
            <person name="Coutinho L."/>
            <person name="Airas M.C."/>
            <person name="Batista T.M."/>
        </authorList>
    </citation>
    <scope>NUCLEOTIDE SEQUENCE [LARGE SCALE GENOMIC DNA]</scope>
    <source>
        <strain evidence="6">ASF017062</strain>
        <tissue evidence="6">Abdomen</tissue>
    </source>
</reference>
<evidence type="ECO:0000256" key="4">
    <source>
        <dbReference type="ARBA" id="ARBA00023136"/>
    </source>
</evidence>
<gene>
    <name evidence="6" type="ORF">QLX08_010708</name>
</gene>
<dbReference type="PANTHER" id="PTHR18843:SF7">
    <property type="entry name" value="LAMINA-ASSOCIATED POLYPEPTIDE 1B ISOFORM 1-RELATED"/>
    <property type="match status" value="1"/>
</dbReference>
<dbReference type="InterPro" id="IPR038599">
    <property type="entry name" value="LAP1C-like_C_sf"/>
</dbReference>
<proteinExistence type="predicted"/>
<keyword evidence="4 5" id="KW-0472">Membrane</keyword>
<dbReference type="GO" id="GO:0016020">
    <property type="term" value="C:membrane"/>
    <property type="evidence" value="ECO:0007669"/>
    <property type="project" value="UniProtKB-SubCell"/>
</dbReference>
<name>A0AAW0ZBB3_9HYME</name>
<organism evidence="6 7">
    <name type="scientific">Tetragonisca angustula</name>
    <dbReference type="NCBI Taxonomy" id="166442"/>
    <lineage>
        <taxon>Eukaryota</taxon>
        <taxon>Metazoa</taxon>
        <taxon>Ecdysozoa</taxon>
        <taxon>Arthropoda</taxon>
        <taxon>Hexapoda</taxon>
        <taxon>Insecta</taxon>
        <taxon>Pterygota</taxon>
        <taxon>Neoptera</taxon>
        <taxon>Endopterygota</taxon>
        <taxon>Hymenoptera</taxon>
        <taxon>Apocrita</taxon>
        <taxon>Aculeata</taxon>
        <taxon>Apoidea</taxon>
        <taxon>Anthophila</taxon>
        <taxon>Apidae</taxon>
        <taxon>Tetragonisca</taxon>
    </lineage>
</organism>
<dbReference type="Proteomes" id="UP001432146">
    <property type="component" value="Unassembled WGS sequence"/>
</dbReference>
<evidence type="ECO:0000256" key="2">
    <source>
        <dbReference type="ARBA" id="ARBA00022692"/>
    </source>
</evidence>
<protein>
    <submittedName>
        <fullName evidence="6">Uncharacterized protein</fullName>
    </submittedName>
</protein>
<dbReference type="AlphaFoldDB" id="A0AAW0ZBB3"/>
<keyword evidence="2 5" id="KW-0812">Transmembrane</keyword>
<comment type="subcellular location">
    <subcellularLocation>
        <location evidence="1">Membrane</location>
    </subcellularLocation>
</comment>